<gene>
    <name evidence="2" type="ORF">EUX98_g6665</name>
</gene>
<accession>A0A4S4MQF9</accession>
<dbReference type="Proteomes" id="UP000308730">
    <property type="component" value="Unassembled WGS sequence"/>
</dbReference>
<evidence type="ECO:0000256" key="1">
    <source>
        <dbReference type="SAM" id="MobiDB-lite"/>
    </source>
</evidence>
<proteinExistence type="predicted"/>
<evidence type="ECO:0000313" key="3">
    <source>
        <dbReference type="Proteomes" id="UP000308730"/>
    </source>
</evidence>
<evidence type="ECO:0000313" key="2">
    <source>
        <dbReference type="EMBL" id="THH27518.1"/>
    </source>
</evidence>
<dbReference type="InterPro" id="IPR052980">
    <property type="entry name" value="Crinkler_effector"/>
</dbReference>
<feature type="region of interest" description="Disordered" evidence="1">
    <location>
        <begin position="542"/>
        <end position="575"/>
    </location>
</feature>
<organism evidence="2 3">
    <name type="scientific">Antrodiella citrinella</name>
    <dbReference type="NCBI Taxonomy" id="2447956"/>
    <lineage>
        <taxon>Eukaryota</taxon>
        <taxon>Fungi</taxon>
        <taxon>Dikarya</taxon>
        <taxon>Basidiomycota</taxon>
        <taxon>Agaricomycotina</taxon>
        <taxon>Agaricomycetes</taxon>
        <taxon>Polyporales</taxon>
        <taxon>Steccherinaceae</taxon>
        <taxon>Antrodiella</taxon>
    </lineage>
</organism>
<protein>
    <submittedName>
        <fullName evidence="2">Uncharacterized protein</fullName>
    </submittedName>
</protein>
<reference evidence="2 3" key="1">
    <citation type="submission" date="2019-02" db="EMBL/GenBank/DDBJ databases">
        <title>Genome sequencing of the rare red list fungi Antrodiella citrinella (Flaviporus citrinellus).</title>
        <authorList>
            <person name="Buettner E."/>
            <person name="Kellner H."/>
        </authorList>
    </citation>
    <scope>NUCLEOTIDE SEQUENCE [LARGE SCALE GENOMIC DNA]</scope>
    <source>
        <strain evidence="2 3">DSM 108506</strain>
    </source>
</reference>
<name>A0A4S4MQF9_9APHY</name>
<dbReference type="AlphaFoldDB" id="A0A4S4MQF9"/>
<comment type="caution">
    <text evidence="2">The sequence shown here is derived from an EMBL/GenBank/DDBJ whole genome shotgun (WGS) entry which is preliminary data.</text>
</comment>
<sequence length="662" mass="73757">MDTNKFGFDASAPVDLAAVDAAVVSHLLPKFVRQLDSNEVFASFYNTIWGQQNYGPHNVIENRSIPRDGSPSSRLDDALCKVPNQCLVFPGFDLGLFNLSCALVRQEYIKGLKVISEFSKRPRDIISDYFTTDTCDSLPHTLFEHFKDGDSVGSRDRAGGVSVVAHPGTGKSLFLRYTLLTRLLARRTTVWTDGPDLYIFTNEGVFHVSKPTNALARELSTLLPTSTWALVDSTPETPSVPEYILHLDVFVLQAACSRPDCFDWLARTNRVSTKYYMEPWNLAELIAAKDLHLTSPGALSEVDIATNFDTFGPSARLVFTECSVATFHRDVLGCAGQLREGALSECIHRMKQNEFRDDCHKLLVLQPGARRDEPQVVARTRYACKVLQHEGLQSVPTLVDKLHTPAEFVLEYIMRTHFTKGGTFPLVTVPSRGDMNGKGKFLPQTTWKFTVPTYQHVRANPDSWLRVGYRSEPAIHITDSPLVSASGVASPIEPVTPFTPFTLAPMTRQASLAAPSTPATALPRSNSESRAYYRWLAHPSEVPSKEPEELPPKPVSVHLPPTHQDVRQPMRTGFIPPRTRYAPPYDFIAYNAEDHSAIVLEAFYASTERSFTMSAQGVKWLQTKRVTKISYVAVLLGPHANTTLEFHQPAAPFFADTVNVYK</sequence>
<keyword evidence="3" id="KW-1185">Reference proteome</keyword>
<dbReference type="EMBL" id="SGPM01000245">
    <property type="protein sequence ID" value="THH27518.1"/>
    <property type="molecule type" value="Genomic_DNA"/>
</dbReference>
<dbReference type="PANTHER" id="PTHR33129">
    <property type="entry name" value="PROTEIN KINASE DOMAIN-CONTAINING PROTEIN-RELATED"/>
    <property type="match status" value="1"/>
</dbReference>
<dbReference type="OrthoDB" id="2340858at2759"/>